<evidence type="ECO:0000256" key="1">
    <source>
        <dbReference type="SAM" id="SignalP"/>
    </source>
</evidence>
<dbReference type="EMBL" id="CP145607">
    <property type="protein sequence ID" value="WWM71681.1"/>
    <property type="molecule type" value="Genomic_DNA"/>
</dbReference>
<gene>
    <name evidence="2" type="ORF">V6R86_13635</name>
</gene>
<feature type="chain" id="PRO_5045860283" evidence="1">
    <location>
        <begin position="23"/>
        <end position="133"/>
    </location>
</feature>
<dbReference type="RefSeq" id="WP_338505284.1">
    <property type="nucleotide sequence ID" value="NZ_CP145607.1"/>
</dbReference>
<organism evidence="2 3">
    <name type="scientific">Sphingomonas kaistensis</name>
    <dbReference type="NCBI Taxonomy" id="298708"/>
    <lineage>
        <taxon>Bacteria</taxon>
        <taxon>Pseudomonadati</taxon>
        <taxon>Pseudomonadota</taxon>
        <taxon>Alphaproteobacteria</taxon>
        <taxon>Sphingomonadales</taxon>
        <taxon>Sphingomonadaceae</taxon>
        <taxon>Sphingomonas</taxon>
    </lineage>
</organism>
<evidence type="ECO:0000313" key="2">
    <source>
        <dbReference type="EMBL" id="WWM71681.1"/>
    </source>
</evidence>
<dbReference type="Pfam" id="PF12276">
    <property type="entry name" value="DUF3617"/>
    <property type="match status" value="1"/>
</dbReference>
<dbReference type="Proteomes" id="UP001382935">
    <property type="component" value="Chromosome"/>
</dbReference>
<keyword evidence="1" id="KW-0732">Signal</keyword>
<sequence length="133" mass="14446">MRRVAPFVLLLSAAAVAQPAQAPSVLPGVEPGLWEVSRDATGNGARRGCLKDLTLLATYAHAGDRCQRTILVNSPRRLLMSLECGQGEFGRSEITVTTPRSLKLDTQGFRRGEPYDFSVYARRVGECPLSSGR</sequence>
<keyword evidence="3" id="KW-1185">Reference proteome</keyword>
<evidence type="ECO:0000313" key="3">
    <source>
        <dbReference type="Proteomes" id="UP001382935"/>
    </source>
</evidence>
<protein>
    <submittedName>
        <fullName evidence="2">DUF3617 family protein</fullName>
    </submittedName>
</protein>
<dbReference type="InterPro" id="IPR022061">
    <property type="entry name" value="DUF3617"/>
</dbReference>
<proteinExistence type="predicted"/>
<accession>A0ABZ2G3J7</accession>
<name>A0ABZ2G3J7_9SPHN</name>
<feature type="signal peptide" evidence="1">
    <location>
        <begin position="1"/>
        <end position="22"/>
    </location>
</feature>
<reference evidence="2 3" key="1">
    <citation type="submission" date="2024-02" db="EMBL/GenBank/DDBJ databases">
        <title>Full genome sequence of Sphingomonas kaistensis.</title>
        <authorList>
            <person name="Poletto B.L."/>
            <person name="Silva G."/>
            <person name="Galante D."/>
            <person name="Campos K.R."/>
            <person name="Santos M.B.N."/>
            <person name="Sacchi C.T."/>
        </authorList>
    </citation>
    <scope>NUCLEOTIDE SEQUENCE [LARGE SCALE GENOMIC DNA]</scope>
    <source>
        <strain evidence="2 3">MA4R</strain>
    </source>
</reference>